<protein>
    <submittedName>
        <fullName evidence="1">Uncharacterized protein</fullName>
    </submittedName>
</protein>
<keyword evidence="2" id="KW-1185">Reference proteome</keyword>
<organism evidence="1 2">
    <name type="scientific">Brachionus plicatilis</name>
    <name type="common">Marine rotifer</name>
    <name type="synonym">Brachionus muelleri</name>
    <dbReference type="NCBI Taxonomy" id="10195"/>
    <lineage>
        <taxon>Eukaryota</taxon>
        <taxon>Metazoa</taxon>
        <taxon>Spiralia</taxon>
        <taxon>Gnathifera</taxon>
        <taxon>Rotifera</taxon>
        <taxon>Eurotatoria</taxon>
        <taxon>Monogononta</taxon>
        <taxon>Pseudotrocha</taxon>
        <taxon>Ploima</taxon>
        <taxon>Brachionidae</taxon>
        <taxon>Brachionus</taxon>
    </lineage>
</organism>
<evidence type="ECO:0000313" key="1">
    <source>
        <dbReference type="EMBL" id="RNA00969.1"/>
    </source>
</evidence>
<proteinExistence type="predicted"/>
<sequence length="156" mass="18429">MGINNTHIQEKRLATWRSNYALKSEIEIEGEDLDQKIKIQLFRTYIRPTIETKKLQTLEGIIIKRMIGVKKRTHTTNSLYALDIEPSSFVKRLLQNDYTTGLLQSIENKEFDENNFKNKFLNGIKGILKTQDNFRKCKTNKLNCLFSLFQFYWKST</sequence>
<comment type="caution">
    <text evidence="1">The sequence shown here is derived from an EMBL/GenBank/DDBJ whole genome shotgun (WGS) entry which is preliminary data.</text>
</comment>
<dbReference type="EMBL" id="REGN01009533">
    <property type="protein sequence ID" value="RNA00969.1"/>
    <property type="molecule type" value="Genomic_DNA"/>
</dbReference>
<accession>A0A3M7PPX9</accession>
<name>A0A3M7PPX9_BRAPC</name>
<gene>
    <name evidence="1" type="ORF">BpHYR1_048829</name>
</gene>
<reference evidence="1 2" key="1">
    <citation type="journal article" date="2018" name="Sci. Rep.">
        <title>Genomic signatures of local adaptation to the degree of environmental predictability in rotifers.</title>
        <authorList>
            <person name="Franch-Gras L."/>
            <person name="Hahn C."/>
            <person name="Garcia-Roger E.M."/>
            <person name="Carmona M.J."/>
            <person name="Serra M."/>
            <person name="Gomez A."/>
        </authorList>
    </citation>
    <scope>NUCLEOTIDE SEQUENCE [LARGE SCALE GENOMIC DNA]</scope>
    <source>
        <strain evidence="1">HYR1</strain>
    </source>
</reference>
<evidence type="ECO:0000313" key="2">
    <source>
        <dbReference type="Proteomes" id="UP000276133"/>
    </source>
</evidence>
<dbReference type="AlphaFoldDB" id="A0A3M7PPX9"/>
<dbReference type="Proteomes" id="UP000276133">
    <property type="component" value="Unassembled WGS sequence"/>
</dbReference>